<organism evidence="1 2">
    <name type="scientific">Trichostrongylus colubriformis</name>
    <name type="common">Black scour worm</name>
    <dbReference type="NCBI Taxonomy" id="6319"/>
    <lineage>
        <taxon>Eukaryota</taxon>
        <taxon>Metazoa</taxon>
        <taxon>Ecdysozoa</taxon>
        <taxon>Nematoda</taxon>
        <taxon>Chromadorea</taxon>
        <taxon>Rhabditida</taxon>
        <taxon>Rhabditina</taxon>
        <taxon>Rhabditomorpha</taxon>
        <taxon>Strongyloidea</taxon>
        <taxon>Trichostrongylidae</taxon>
        <taxon>Trichostrongylus</taxon>
    </lineage>
</organism>
<feature type="non-terminal residue" evidence="1">
    <location>
        <position position="1"/>
    </location>
</feature>
<evidence type="ECO:0000313" key="2">
    <source>
        <dbReference type="Proteomes" id="UP001331761"/>
    </source>
</evidence>
<reference evidence="1 2" key="1">
    <citation type="submission" date="2019-10" db="EMBL/GenBank/DDBJ databases">
        <title>Assembly and Annotation for the nematode Trichostrongylus colubriformis.</title>
        <authorList>
            <person name="Martin J."/>
        </authorList>
    </citation>
    <scope>NUCLEOTIDE SEQUENCE [LARGE SCALE GENOMIC DNA]</scope>
    <source>
        <strain evidence="1">G859</strain>
        <tissue evidence="1">Whole worm</tissue>
    </source>
</reference>
<comment type="caution">
    <text evidence="1">The sequence shown here is derived from an EMBL/GenBank/DDBJ whole genome shotgun (WGS) entry which is preliminary data.</text>
</comment>
<dbReference type="EMBL" id="WIXE01000060">
    <property type="protein sequence ID" value="KAK5986935.1"/>
    <property type="molecule type" value="Genomic_DNA"/>
</dbReference>
<name>A0AAN8G9S0_TRICO</name>
<dbReference type="Proteomes" id="UP001331761">
    <property type="component" value="Unassembled WGS sequence"/>
</dbReference>
<proteinExistence type="predicted"/>
<protein>
    <submittedName>
        <fullName evidence="1">Uncharacterized protein</fullName>
    </submittedName>
</protein>
<gene>
    <name evidence="1" type="ORF">GCK32_008329</name>
</gene>
<keyword evidence="2" id="KW-1185">Reference proteome</keyword>
<accession>A0AAN8G9S0</accession>
<evidence type="ECO:0000313" key="1">
    <source>
        <dbReference type="EMBL" id="KAK5986935.1"/>
    </source>
</evidence>
<sequence>KLTVTAQAAQAGDGVEEPLRVEPEGYRVDRNVPVVIDLNNATDFEKAVQMMWPSDVVEGSQKARFELVGRVHPFAEVIKLTNYGGNIAKKSKNTMITSAFHQRIVC</sequence>
<dbReference type="AlphaFoldDB" id="A0AAN8G9S0"/>